<proteinExistence type="predicted"/>
<reference evidence="1 2" key="1">
    <citation type="submission" date="2020-08" db="EMBL/GenBank/DDBJ databases">
        <title>Sequencing the genomes of 1000 actinobacteria strains.</title>
        <authorList>
            <person name="Klenk H.-P."/>
        </authorList>
    </citation>
    <scope>NUCLEOTIDE SEQUENCE [LARGE SCALE GENOMIC DNA]</scope>
    <source>
        <strain evidence="1 2">DSM 45584</strain>
    </source>
</reference>
<organism evidence="1 2">
    <name type="scientific">Saccharopolyspora phatthalungensis</name>
    <dbReference type="NCBI Taxonomy" id="664693"/>
    <lineage>
        <taxon>Bacteria</taxon>
        <taxon>Bacillati</taxon>
        <taxon>Actinomycetota</taxon>
        <taxon>Actinomycetes</taxon>
        <taxon>Pseudonocardiales</taxon>
        <taxon>Pseudonocardiaceae</taxon>
        <taxon>Saccharopolyspora</taxon>
    </lineage>
</organism>
<keyword evidence="2" id="KW-1185">Reference proteome</keyword>
<evidence type="ECO:0000313" key="2">
    <source>
        <dbReference type="Proteomes" id="UP000584374"/>
    </source>
</evidence>
<protein>
    <submittedName>
        <fullName evidence="1">Uncharacterized protein</fullName>
    </submittedName>
</protein>
<dbReference type="AlphaFoldDB" id="A0A840Q7R9"/>
<name>A0A840Q7R9_9PSEU</name>
<gene>
    <name evidence="1" type="ORF">BJ970_004030</name>
</gene>
<comment type="caution">
    <text evidence="1">The sequence shown here is derived from an EMBL/GenBank/DDBJ whole genome shotgun (WGS) entry which is preliminary data.</text>
</comment>
<dbReference type="Proteomes" id="UP000584374">
    <property type="component" value="Unassembled WGS sequence"/>
</dbReference>
<accession>A0A840Q7R9</accession>
<evidence type="ECO:0000313" key="1">
    <source>
        <dbReference type="EMBL" id="MBB5156496.1"/>
    </source>
</evidence>
<dbReference type="RefSeq" id="WP_184727630.1">
    <property type="nucleotide sequence ID" value="NZ_JACHIW010000001.1"/>
</dbReference>
<dbReference type="EMBL" id="JACHIW010000001">
    <property type="protein sequence ID" value="MBB5156496.1"/>
    <property type="molecule type" value="Genomic_DNA"/>
</dbReference>
<sequence>MVITWRDIHEVGKRGHRASPLERMAGVDTQWMIWVVDGRTLWFDSSTDDSEELADGIIAAWGRGRNQNPQ</sequence>